<dbReference type="GO" id="GO:0001508">
    <property type="term" value="P:action potential"/>
    <property type="evidence" value="ECO:0007669"/>
    <property type="project" value="TreeGrafter"/>
</dbReference>
<evidence type="ECO:0000256" key="10">
    <source>
        <dbReference type="ARBA" id="ARBA00023136"/>
    </source>
</evidence>
<dbReference type="InterPro" id="IPR027359">
    <property type="entry name" value="Volt_channel_dom_sf"/>
</dbReference>
<keyword evidence="2" id="KW-0813">Transport</keyword>
<dbReference type="AlphaFoldDB" id="A0A0W8FD67"/>
<protein>
    <submittedName>
        <fullName evidence="15">Potassium voltage-gated channel subfamily kqt</fullName>
    </submittedName>
</protein>
<evidence type="ECO:0000256" key="13">
    <source>
        <dbReference type="SAM" id="Phobius"/>
    </source>
</evidence>
<keyword evidence="8 13" id="KW-1133">Transmembrane helix</keyword>
<accession>A0A0W8FD67</accession>
<evidence type="ECO:0000256" key="4">
    <source>
        <dbReference type="ARBA" id="ARBA00022692"/>
    </source>
</evidence>
<proteinExistence type="predicted"/>
<evidence type="ECO:0000256" key="12">
    <source>
        <dbReference type="SAM" id="MobiDB-lite"/>
    </source>
</evidence>
<evidence type="ECO:0000256" key="9">
    <source>
        <dbReference type="ARBA" id="ARBA00023065"/>
    </source>
</evidence>
<evidence type="ECO:0000256" key="11">
    <source>
        <dbReference type="ARBA" id="ARBA00023303"/>
    </source>
</evidence>
<dbReference type="GO" id="GO:0008076">
    <property type="term" value="C:voltage-gated potassium channel complex"/>
    <property type="evidence" value="ECO:0007669"/>
    <property type="project" value="InterPro"/>
</dbReference>
<evidence type="ECO:0000259" key="14">
    <source>
        <dbReference type="Pfam" id="PF00520"/>
    </source>
</evidence>
<feature type="transmembrane region" description="Helical" evidence="13">
    <location>
        <begin position="81"/>
        <end position="102"/>
    </location>
</feature>
<dbReference type="PRINTS" id="PR00169">
    <property type="entry name" value="KCHANNEL"/>
</dbReference>
<keyword evidence="7" id="KW-0630">Potassium</keyword>
<dbReference type="SUPFAM" id="SSF81324">
    <property type="entry name" value="Voltage-gated potassium channels"/>
    <property type="match status" value="1"/>
</dbReference>
<dbReference type="InterPro" id="IPR005821">
    <property type="entry name" value="Ion_trans_dom"/>
</dbReference>
<dbReference type="Gene3D" id="1.10.287.70">
    <property type="match status" value="1"/>
</dbReference>
<comment type="subcellular location">
    <subcellularLocation>
        <location evidence="1">Membrane</location>
        <topology evidence="1">Multi-pass membrane protein</topology>
    </subcellularLocation>
</comment>
<dbReference type="PANTHER" id="PTHR11537:SF254">
    <property type="entry name" value="POTASSIUM VOLTAGE-GATED CHANNEL PROTEIN SHAB"/>
    <property type="match status" value="1"/>
</dbReference>
<dbReference type="GO" id="GO:0005249">
    <property type="term" value="F:voltage-gated potassium channel activity"/>
    <property type="evidence" value="ECO:0007669"/>
    <property type="project" value="InterPro"/>
</dbReference>
<evidence type="ECO:0000256" key="2">
    <source>
        <dbReference type="ARBA" id="ARBA00022448"/>
    </source>
</evidence>
<feature type="transmembrane region" description="Helical" evidence="13">
    <location>
        <begin position="214"/>
        <end position="232"/>
    </location>
</feature>
<evidence type="ECO:0000256" key="1">
    <source>
        <dbReference type="ARBA" id="ARBA00004141"/>
    </source>
</evidence>
<evidence type="ECO:0000313" key="15">
    <source>
        <dbReference type="EMBL" id="KUG18815.1"/>
    </source>
</evidence>
<evidence type="ECO:0000256" key="3">
    <source>
        <dbReference type="ARBA" id="ARBA00022538"/>
    </source>
</evidence>
<keyword evidence="4 13" id="KW-0812">Transmembrane</keyword>
<dbReference type="EMBL" id="LNQE01001358">
    <property type="protein sequence ID" value="KUG18815.1"/>
    <property type="molecule type" value="Genomic_DNA"/>
</dbReference>
<feature type="region of interest" description="Disordered" evidence="12">
    <location>
        <begin position="1"/>
        <end position="29"/>
    </location>
</feature>
<keyword evidence="10 13" id="KW-0472">Membrane</keyword>
<evidence type="ECO:0000256" key="6">
    <source>
        <dbReference type="ARBA" id="ARBA00022882"/>
    </source>
</evidence>
<feature type="transmembrane region" description="Helical" evidence="13">
    <location>
        <begin position="143"/>
        <end position="159"/>
    </location>
</feature>
<feature type="domain" description="Ion transport" evidence="14">
    <location>
        <begin position="51"/>
        <end position="252"/>
    </location>
</feature>
<dbReference type="PANTHER" id="PTHR11537">
    <property type="entry name" value="VOLTAGE-GATED POTASSIUM CHANNEL"/>
    <property type="match status" value="1"/>
</dbReference>
<dbReference type="Pfam" id="PF00520">
    <property type="entry name" value="Ion_trans"/>
    <property type="match status" value="1"/>
</dbReference>
<keyword evidence="11" id="KW-0407">Ion channel</keyword>
<keyword evidence="5" id="KW-0631">Potassium channel</keyword>
<reference evidence="15" key="1">
    <citation type="journal article" date="2015" name="Proc. Natl. Acad. Sci. U.S.A.">
        <title>Networks of energetic and metabolic interactions define dynamics in microbial communities.</title>
        <authorList>
            <person name="Embree M."/>
            <person name="Liu J.K."/>
            <person name="Al-Bassam M.M."/>
            <person name="Zengler K."/>
        </authorList>
    </citation>
    <scope>NUCLEOTIDE SEQUENCE</scope>
</reference>
<feature type="transmembrane region" description="Helical" evidence="13">
    <location>
        <begin position="179"/>
        <end position="199"/>
    </location>
</feature>
<evidence type="ECO:0000256" key="5">
    <source>
        <dbReference type="ARBA" id="ARBA00022826"/>
    </source>
</evidence>
<keyword evidence="3" id="KW-0633">Potassium transport</keyword>
<evidence type="ECO:0000256" key="8">
    <source>
        <dbReference type="ARBA" id="ARBA00022989"/>
    </source>
</evidence>
<feature type="transmembrane region" description="Helical" evidence="13">
    <location>
        <begin position="114"/>
        <end position="137"/>
    </location>
</feature>
<evidence type="ECO:0000256" key="7">
    <source>
        <dbReference type="ARBA" id="ARBA00022958"/>
    </source>
</evidence>
<name>A0A0W8FD67_9ZZZZ</name>
<keyword evidence="6" id="KW-0851">Voltage-gated channel</keyword>
<comment type="caution">
    <text evidence="15">The sequence shown here is derived from an EMBL/GenBank/DDBJ whole genome shotgun (WGS) entry which is preliminary data.</text>
</comment>
<feature type="transmembrane region" description="Helical" evidence="13">
    <location>
        <begin position="51"/>
        <end position="69"/>
    </location>
</feature>
<dbReference type="InterPro" id="IPR028325">
    <property type="entry name" value="VG_K_chnl"/>
</dbReference>
<gene>
    <name evidence="15" type="ORF">ASZ90_011477</name>
</gene>
<dbReference type="Gene3D" id="1.20.120.350">
    <property type="entry name" value="Voltage-gated potassium channels. Chain C"/>
    <property type="match status" value="1"/>
</dbReference>
<keyword evidence="9" id="KW-0406">Ion transport</keyword>
<organism evidence="15">
    <name type="scientific">hydrocarbon metagenome</name>
    <dbReference type="NCBI Taxonomy" id="938273"/>
    <lineage>
        <taxon>unclassified sequences</taxon>
        <taxon>metagenomes</taxon>
        <taxon>ecological metagenomes</taxon>
    </lineage>
</organism>
<sequence>MSGHQLKANQTRANPKKEASGKGGKKSSQVRSLRETVQFYMIDFRTPLGKAIDIFIILLNLLVVMLFVIETYPLSAGTQEILWRTEVAAVSLFIIEYLLRLYGAPDRWAYVKDGYSIIDIVAIMPTLVLMVLPATFFTHDIRFIQTIRVMAAFRIFRFLRFMAKDHLLFGMISPGMINVARLVASIFIILFVYSGLFYFVEEPLNPDVQNFGDAFYFVVVAVSTVGFGDIVPSSSAGRLVTVAMIISGIIFIPFQAARIFRAWLRASSQDRTVICTNCGLDRHDVDSKYCKKCGEALPETGES</sequence>
<feature type="transmembrane region" description="Helical" evidence="13">
    <location>
        <begin position="239"/>
        <end position="260"/>
    </location>
</feature>